<accession>A0A226ECE5</accession>
<dbReference type="InterPro" id="IPR002048">
    <property type="entry name" value="EF_hand_dom"/>
</dbReference>
<dbReference type="GO" id="GO:0005509">
    <property type="term" value="F:calcium ion binding"/>
    <property type="evidence" value="ECO:0007669"/>
    <property type="project" value="InterPro"/>
</dbReference>
<feature type="compositionally biased region" description="Low complexity" evidence="1">
    <location>
        <begin position="223"/>
        <end position="234"/>
    </location>
</feature>
<organism evidence="3 4">
    <name type="scientific">Folsomia candida</name>
    <name type="common">Springtail</name>
    <dbReference type="NCBI Taxonomy" id="158441"/>
    <lineage>
        <taxon>Eukaryota</taxon>
        <taxon>Metazoa</taxon>
        <taxon>Ecdysozoa</taxon>
        <taxon>Arthropoda</taxon>
        <taxon>Hexapoda</taxon>
        <taxon>Collembola</taxon>
        <taxon>Entomobryomorpha</taxon>
        <taxon>Isotomoidea</taxon>
        <taxon>Isotomidae</taxon>
        <taxon>Proisotominae</taxon>
        <taxon>Folsomia</taxon>
    </lineage>
</organism>
<protein>
    <submittedName>
        <fullName evidence="3">Rhomboid-related protein 3</fullName>
    </submittedName>
</protein>
<comment type="caution">
    <text evidence="3">The sequence shown here is derived from an EMBL/GenBank/DDBJ whole genome shotgun (WGS) entry which is preliminary data.</text>
</comment>
<dbReference type="EMBL" id="LNIX01000004">
    <property type="protein sequence ID" value="OXA55302.1"/>
    <property type="molecule type" value="Genomic_DNA"/>
</dbReference>
<feature type="region of interest" description="Disordered" evidence="1">
    <location>
        <begin position="1"/>
        <end position="21"/>
    </location>
</feature>
<reference evidence="3 4" key="1">
    <citation type="submission" date="2015-12" db="EMBL/GenBank/DDBJ databases">
        <title>The genome of Folsomia candida.</title>
        <authorList>
            <person name="Faddeeva A."/>
            <person name="Derks M.F."/>
            <person name="Anvar Y."/>
            <person name="Smit S."/>
            <person name="Van Straalen N."/>
            <person name="Roelofs D."/>
        </authorList>
    </citation>
    <scope>NUCLEOTIDE SEQUENCE [LARGE SCALE GENOMIC DNA]</scope>
    <source>
        <strain evidence="3 4">VU population</strain>
        <tissue evidence="3">Whole body</tissue>
    </source>
</reference>
<evidence type="ECO:0000256" key="1">
    <source>
        <dbReference type="SAM" id="MobiDB-lite"/>
    </source>
</evidence>
<dbReference type="Proteomes" id="UP000198287">
    <property type="component" value="Unassembled WGS sequence"/>
</dbReference>
<dbReference type="AlphaFoldDB" id="A0A226ECE5"/>
<proteinExistence type="predicted"/>
<feature type="compositionally biased region" description="Basic and acidic residues" evidence="1">
    <location>
        <begin position="1"/>
        <end position="10"/>
    </location>
</feature>
<sequence>MRWILDHGEGASHSNGGNDPVSRWKACMLRLRLPPRSENPDKFVDMEKQEVSENGKFTQNPTQNSENGNFAENSGNETAKCFQPNGNCTSIQAVSESVLRVAQEVSQIRTEVKKVREKVDAVGGLIGTAYYDAAQNSEVIQNVQNSEEIQNVQNSLRRKIPNLQNISETSLQSCDILISDSAEPQNCANFFANVGPKNKTCKNITFKNPAEVRTEDEADSIRSRTSSSSGSSLDLDPDDRDLDSGLDLGGRHSRRPSDLVEIVTIEDDKNFGENANYFVVEDRWRKLFDKYDPEGFGEIPWPDFLATLENCESDFWREIPPGKRQLLRDLGLIYSQDTSAITFQCFVNIVSAKKNYEFYTKF</sequence>
<evidence type="ECO:0000259" key="2">
    <source>
        <dbReference type="PROSITE" id="PS50222"/>
    </source>
</evidence>
<evidence type="ECO:0000313" key="4">
    <source>
        <dbReference type="Proteomes" id="UP000198287"/>
    </source>
</evidence>
<feature type="region of interest" description="Disordered" evidence="1">
    <location>
        <begin position="52"/>
        <end position="78"/>
    </location>
</feature>
<dbReference type="PROSITE" id="PS50222">
    <property type="entry name" value="EF_HAND_2"/>
    <property type="match status" value="1"/>
</dbReference>
<feature type="compositionally biased region" description="Basic and acidic residues" evidence="1">
    <location>
        <begin position="212"/>
        <end position="222"/>
    </location>
</feature>
<evidence type="ECO:0000313" key="3">
    <source>
        <dbReference type="EMBL" id="OXA55302.1"/>
    </source>
</evidence>
<feature type="domain" description="EF-hand" evidence="2">
    <location>
        <begin position="279"/>
        <end position="314"/>
    </location>
</feature>
<gene>
    <name evidence="3" type="ORF">Fcan01_08765</name>
</gene>
<feature type="compositionally biased region" description="Polar residues" evidence="1">
    <location>
        <begin position="55"/>
        <end position="77"/>
    </location>
</feature>
<name>A0A226ECE5_FOLCA</name>
<feature type="region of interest" description="Disordered" evidence="1">
    <location>
        <begin position="212"/>
        <end position="250"/>
    </location>
</feature>
<keyword evidence="4" id="KW-1185">Reference proteome</keyword>